<keyword evidence="2" id="KW-0472">Membrane</keyword>
<feature type="transmembrane region" description="Helical" evidence="2">
    <location>
        <begin position="12"/>
        <end position="31"/>
    </location>
</feature>
<protein>
    <submittedName>
        <fullName evidence="3">Uncharacterized protein</fullName>
    </submittedName>
</protein>
<comment type="caution">
    <text evidence="3">The sequence shown here is derived from an EMBL/GenBank/DDBJ whole genome shotgun (WGS) entry which is preliminary data.</text>
</comment>
<keyword evidence="2" id="KW-0812">Transmembrane</keyword>
<sequence>MGATGRCPFSRGLWIWSVWVTGFLAHVCMAVPPSVTVPAFVWSDQPLINGENGVDYEMLSQESFAQILFRGLLDLDTSKSSHSSPHWPFVKSSAAGHPEVIFAAIGDQLNGGILTQSERSDAGGASLSTIKSWLSTATSSITIPYIDVRSRRTSLASTVLTSFKQSVKDAGKVGKVVALGECKLHDADVINMSSLQELKNFLQSKPIREKVCEIVLVLLCGKDKELGAEASKGPSVMPPPGPAETGSEAAGPKRRGSGGAWDKEDARQRKCGRSWRPWKREEGGGGGSWRPWEREEGGSGGSWRPWEREKGPGKGKMAQAIRARGGFCVGGGPARRFAVAPETTACGNWRRRFVEAAGKGKRARRFAKKGGSRGGLPGLVLILILIAGIWCMSAIDTPGRFEAPKES</sequence>
<name>A0A388L788_CHABU</name>
<dbReference type="Gramene" id="GBG78169">
    <property type="protein sequence ID" value="GBG78169"/>
    <property type="gene ID" value="CBR_g26202"/>
</dbReference>
<keyword evidence="4" id="KW-1185">Reference proteome</keyword>
<gene>
    <name evidence="3" type="ORF">CBR_g26202</name>
</gene>
<feature type="transmembrane region" description="Helical" evidence="2">
    <location>
        <begin position="374"/>
        <end position="395"/>
    </location>
</feature>
<dbReference type="PANTHER" id="PTHR35285:SF1">
    <property type="entry name" value="2-C-METHYL-D-ERYTHRITOL 4-PHOSPHATE CYTIDYLYLTRANSFERASE"/>
    <property type="match status" value="1"/>
</dbReference>
<organism evidence="3 4">
    <name type="scientific">Chara braunii</name>
    <name type="common">Braun's stonewort</name>
    <dbReference type="NCBI Taxonomy" id="69332"/>
    <lineage>
        <taxon>Eukaryota</taxon>
        <taxon>Viridiplantae</taxon>
        <taxon>Streptophyta</taxon>
        <taxon>Charophyceae</taxon>
        <taxon>Charales</taxon>
        <taxon>Characeae</taxon>
        <taxon>Chara</taxon>
    </lineage>
</organism>
<evidence type="ECO:0000313" key="4">
    <source>
        <dbReference type="Proteomes" id="UP000265515"/>
    </source>
</evidence>
<keyword evidence="2" id="KW-1133">Transmembrane helix</keyword>
<accession>A0A388L788</accession>
<dbReference type="PANTHER" id="PTHR35285">
    <property type="entry name" value="2-C-METHYL-D-ERYTHRITOL 4-PHOSPHATE CYTIDYLYLTRANSFERASE"/>
    <property type="match status" value="1"/>
</dbReference>
<feature type="region of interest" description="Disordered" evidence="1">
    <location>
        <begin position="228"/>
        <end position="313"/>
    </location>
</feature>
<reference evidence="3 4" key="1">
    <citation type="journal article" date="2018" name="Cell">
        <title>The Chara Genome: Secondary Complexity and Implications for Plant Terrestrialization.</title>
        <authorList>
            <person name="Nishiyama T."/>
            <person name="Sakayama H."/>
            <person name="Vries J.D."/>
            <person name="Buschmann H."/>
            <person name="Saint-Marcoux D."/>
            <person name="Ullrich K.K."/>
            <person name="Haas F.B."/>
            <person name="Vanderstraeten L."/>
            <person name="Becker D."/>
            <person name="Lang D."/>
            <person name="Vosolsobe S."/>
            <person name="Rombauts S."/>
            <person name="Wilhelmsson P.K.I."/>
            <person name="Janitza P."/>
            <person name="Kern R."/>
            <person name="Heyl A."/>
            <person name="Rumpler F."/>
            <person name="Villalobos L.I.A.C."/>
            <person name="Clay J.M."/>
            <person name="Skokan R."/>
            <person name="Toyoda A."/>
            <person name="Suzuki Y."/>
            <person name="Kagoshima H."/>
            <person name="Schijlen E."/>
            <person name="Tajeshwar N."/>
            <person name="Catarino B."/>
            <person name="Hetherington A.J."/>
            <person name="Saltykova A."/>
            <person name="Bonnot C."/>
            <person name="Breuninger H."/>
            <person name="Symeonidi A."/>
            <person name="Radhakrishnan G.V."/>
            <person name="Van Nieuwerburgh F."/>
            <person name="Deforce D."/>
            <person name="Chang C."/>
            <person name="Karol K.G."/>
            <person name="Hedrich R."/>
            <person name="Ulvskov P."/>
            <person name="Glockner G."/>
            <person name="Delwiche C.F."/>
            <person name="Petrasek J."/>
            <person name="Van de Peer Y."/>
            <person name="Friml J."/>
            <person name="Beilby M."/>
            <person name="Dolan L."/>
            <person name="Kohara Y."/>
            <person name="Sugano S."/>
            <person name="Fujiyama A."/>
            <person name="Delaux P.-M."/>
            <person name="Quint M."/>
            <person name="TheiBen G."/>
            <person name="Hagemann M."/>
            <person name="Harholt J."/>
            <person name="Dunand C."/>
            <person name="Zachgo S."/>
            <person name="Langdale J."/>
            <person name="Maumus F."/>
            <person name="Straeten D.V.D."/>
            <person name="Gould S.B."/>
            <person name="Rensing S.A."/>
        </authorList>
    </citation>
    <scope>NUCLEOTIDE SEQUENCE [LARGE SCALE GENOMIC DNA]</scope>
    <source>
        <strain evidence="3 4">S276</strain>
    </source>
</reference>
<evidence type="ECO:0000256" key="2">
    <source>
        <dbReference type="SAM" id="Phobius"/>
    </source>
</evidence>
<dbReference type="AlphaFoldDB" id="A0A388L788"/>
<dbReference type="EMBL" id="BFEA01000288">
    <property type="protein sequence ID" value="GBG78169.1"/>
    <property type="molecule type" value="Genomic_DNA"/>
</dbReference>
<evidence type="ECO:0000256" key="1">
    <source>
        <dbReference type="SAM" id="MobiDB-lite"/>
    </source>
</evidence>
<dbReference type="Proteomes" id="UP000265515">
    <property type="component" value="Unassembled WGS sequence"/>
</dbReference>
<evidence type="ECO:0000313" key="3">
    <source>
        <dbReference type="EMBL" id="GBG78169.1"/>
    </source>
</evidence>
<proteinExistence type="predicted"/>